<organism evidence="3 4">
    <name type="scientific">Herminiimonas fonticola</name>
    <dbReference type="NCBI Taxonomy" id="303380"/>
    <lineage>
        <taxon>Bacteria</taxon>
        <taxon>Pseudomonadati</taxon>
        <taxon>Pseudomonadota</taxon>
        <taxon>Betaproteobacteria</taxon>
        <taxon>Burkholderiales</taxon>
        <taxon>Oxalobacteraceae</taxon>
        <taxon>Herminiimonas</taxon>
    </lineage>
</organism>
<proteinExistence type="predicted"/>
<evidence type="ECO:0000313" key="3">
    <source>
        <dbReference type="EMBL" id="TDN94930.1"/>
    </source>
</evidence>
<gene>
    <name evidence="3" type="ORF">EV677_1493</name>
</gene>
<dbReference type="Proteomes" id="UP000294737">
    <property type="component" value="Unassembled WGS sequence"/>
</dbReference>
<accession>A0A4R6GKC9</accession>
<dbReference type="EMBL" id="SNWF01000004">
    <property type="protein sequence ID" value="TDN94930.1"/>
    <property type="molecule type" value="Genomic_DNA"/>
</dbReference>
<sequence length="41" mass="4446">MKKIIMTLLLTAVASFAFAHSGGTDKNGCHNDRKNGGYHCH</sequence>
<evidence type="ECO:0000256" key="1">
    <source>
        <dbReference type="SAM" id="MobiDB-lite"/>
    </source>
</evidence>
<evidence type="ECO:0008006" key="5">
    <source>
        <dbReference type="Google" id="ProtNLM"/>
    </source>
</evidence>
<protein>
    <recommendedName>
        <fullName evidence="5">YHYH domain-containing protein</fullName>
    </recommendedName>
</protein>
<evidence type="ECO:0000256" key="2">
    <source>
        <dbReference type="SAM" id="SignalP"/>
    </source>
</evidence>
<comment type="caution">
    <text evidence="3">The sequence shown here is derived from an EMBL/GenBank/DDBJ whole genome shotgun (WGS) entry which is preliminary data.</text>
</comment>
<keyword evidence="4" id="KW-1185">Reference proteome</keyword>
<feature type="region of interest" description="Disordered" evidence="1">
    <location>
        <begin position="21"/>
        <end position="41"/>
    </location>
</feature>
<dbReference type="AlphaFoldDB" id="A0A4R6GKC9"/>
<dbReference type="NCBIfam" id="NF033223">
    <property type="entry name" value="YHYH_alt"/>
    <property type="match status" value="1"/>
</dbReference>
<reference evidence="3 4" key="1">
    <citation type="submission" date="2019-03" db="EMBL/GenBank/DDBJ databases">
        <title>Genomic Encyclopedia of Type Strains, Phase IV (KMG-IV): sequencing the most valuable type-strain genomes for metagenomic binning, comparative biology and taxonomic classification.</title>
        <authorList>
            <person name="Goeker M."/>
        </authorList>
    </citation>
    <scope>NUCLEOTIDE SEQUENCE [LARGE SCALE GENOMIC DNA]</scope>
    <source>
        <strain evidence="3 4">DSM 18555</strain>
    </source>
</reference>
<feature type="signal peptide" evidence="2">
    <location>
        <begin position="1"/>
        <end position="19"/>
    </location>
</feature>
<dbReference type="OrthoDB" id="5366081at2"/>
<evidence type="ECO:0000313" key="4">
    <source>
        <dbReference type="Proteomes" id="UP000294737"/>
    </source>
</evidence>
<keyword evidence="2" id="KW-0732">Signal</keyword>
<name>A0A4R6GKC9_9BURK</name>
<dbReference type="InterPro" id="IPR047773">
    <property type="entry name" value="YHYH_dom_bact"/>
</dbReference>
<feature type="chain" id="PRO_5020849914" description="YHYH domain-containing protein" evidence="2">
    <location>
        <begin position="20"/>
        <end position="41"/>
    </location>
</feature>